<accession>I4YCR2</accession>
<feature type="compositionally biased region" description="Polar residues" evidence="1">
    <location>
        <begin position="255"/>
        <end position="265"/>
    </location>
</feature>
<proteinExistence type="predicted"/>
<feature type="compositionally biased region" description="Polar residues" evidence="1">
    <location>
        <begin position="319"/>
        <end position="331"/>
    </location>
</feature>
<name>I4YCR2_WALMC</name>
<reference evidence="2 3" key="1">
    <citation type="journal article" date="2012" name="Fungal Genet. Biol.">
        <title>The genome of the xerotolerant mold Wallemia sebi reveals adaptations to osmotic stress and suggests cryptic sexual reproduction.</title>
        <authorList>
            <person name="Padamsee M."/>
            <person name="Kumar T.K.A."/>
            <person name="Riley R."/>
            <person name="Binder M."/>
            <person name="Boyd A."/>
            <person name="Calvo A.M."/>
            <person name="Furukawa K."/>
            <person name="Hesse C."/>
            <person name="Hohmann S."/>
            <person name="James T.Y."/>
            <person name="LaButti K."/>
            <person name="Lapidus A."/>
            <person name="Lindquist E."/>
            <person name="Lucas S."/>
            <person name="Miller K."/>
            <person name="Shantappa S."/>
            <person name="Grigoriev I.V."/>
            <person name="Hibbett D.S."/>
            <person name="McLaughlin D.J."/>
            <person name="Spatafora J.W."/>
            <person name="Aime M.C."/>
        </authorList>
    </citation>
    <scope>NUCLEOTIDE SEQUENCE [LARGE SCALE GENOMIC DNA]</scope>
    <source>
        <strain evidence="3">ATCC MYA-4683 / CBS 633.66</strain>
    </source>
</reference>
<dbReference type="InParanoid" id="I4YCR2"/>
<feature type="compositionally biased region" description="Low complexity" evidence="1">
    <location>
        <begin position="618"/>
        <end position="634"/>
    </location>
</feature>
<feature type="compositionally biased region" description="Acidic residues" evidence="1">
    <location>
        <begin position="605"/>
        <end position="617"/>
    </location>
</feature>
<keyword evidence="3" id="KW-1185">Reference proteome</keyword>
<dbReference type="OrthoDB" id="10676054at2759"/>
<evidence type="ECO:0000313" key="2">
    <source>
        <dbReference type="EMBL" id="EIM21754.1"/>
    </source>
</evidence>
<dbReference type="AlphaFoldDB" id="I4YCR2"/>
<dbReference type="Proteomes" id="UP000005242">
    <property type="component" value="Unassembled WGS sequence"/>
</dbReference>
<sequence>MKEQGIEHESIVEDTNVNTEESSDIISLPGSWEISSFNIQFLFVSSHLLSNDPVNIPYPENYLRWHYIQLFIITFTLATDRILTLIVILVVSSIGTLVKSSKKAESLSYLAIIHDLFVDNDKINYTILSQVGVSIGCKTRLYDCLIDLQGMYMSMSDTLGKLSEDQELKALKAMYARHEDGKDRRSHTSQVFPGNERKLDLEIELETPRTSPTITYIQSPVNKAFNIGRDDTNRRASRQRAKSHAHPPPLRPPQSVRQRAVSQQHLRVDSERNPPLLMSNSFGTPIGHISPAPSRKSSLVDKQQFVKPIEEPFEEHSSPEQTVKPSDITPTKPQPVLSKTRLWELRQNLHQERKELVCAIIALQYTKIADDYWRKVRDLTRDFATNLRNLNGRMQEGLDILDEPREVDTDDKKGKLTLDTLRNLEKAHDVLFECYTRRQYEGYYAAHTHLSQALKSYAKGIDEGVSCASRASKKPNRGGLELHLRNTHEEEDIADNSHTDKEHFGDEGTNDQDDVTEYLLNQTNAGSLPKRGGDEVVFDGENVENLAIIDETVDDNFLPPDQPDRASKRAGKEVLDELMGILGVERKKPASETIYNEQLNHEETQDNDNTNDDDNNIEEPPANPNAAREAAQRAVTSFVF</sequence>
<evidence type="ECO:0000256" key="1">
    <source>
        <dbReference type="SAM" id="MobiDB-lite"/>
    </source>
</evidence>
<dbReference type="KEGG" id="wse:WALSEDRAFT_57266"/>
<dbReference type="GeneID" id="18472895"/>
<feature type="compositionally biased region" description="Basic and acidic residues" evidence="1">
    <location>
        <begin position="495"/>
        <end position="506"/>
    </location>
</feature>
<dbReference type="RefSeq" id="XP_006958064.1">
    <property type="nucleotide sequence ID" value="XM_006958002.1"/>
</dbReference>
<evidence type="ECO:0000313" key="3">
    <source>
        <dbReference type="Proteomes" id="UP000005242"/>
    </source>
</evidence>
<gene>
    <name evidence="2" type="ORF">WALSEDRAFT_57266</name>
</gene>
<protein>
    <submittedName>
        <fullName evidence="2">Uncharacterized protein</fullName>
    </submittedName>
</protein>
<organism evidence="2 3">
    <name type="scientific">Wallemia mellicola (strain ATCC MYA-4683 / CBS 633.66)</name>
    <name type="common">Wallemia sebi (CBS 633.66)</name>
    <dbReference type="NCBI Taxonomy" id="671144"/>
    <lineage>
        <taxon>Eukaryota</taxon>
        <taxon>Fungi</taxon>
        <taxon>Dikarya</taxon>
        <taxon>Basidiomycota</taxon>
        <taxon>Wallemiomycotina</taxon>
        <taxon>Wallemiomycetes</taxon>
        <taxon>Wallemiales</taxon>
        <taxon>Wallemiaceae</taxon>
        <taxon>Wallemia</taxon>
    </lineage>
</organism>
<feature type="region of interest" description="Disordered" evidence="1">
    <location>
        <begin position="221"/>
        <end position="335"/>
    </location>
</feature>
<dbReference type="OMA" id="HPINTAG"/>
<feature type="compositionally biased region" description="Basic residues" evidence="1">
    <location>
        <begin position="235"/>
        <end position="245"/>
    </location>
</feature>
<dbReference type="EMBL" id="JH668230">
    <property type="protein sequence ID" value="EIM21754.1"/>
    <property type="molecule type" value="Genomic_DNA"/>
</dbReference>
<feature type="compositionally biased region" description="Basic and acidic residues" evidence="1">
    <location>
        <begin position="308"/>
        <end position="318"/>
    </location>
</feature>
<feature type="region of interest" description="Disordered" evidence="1">
    <location>
        <begin position="595"/>
        <end position="640"/>
    </location>
</feature>
<feature type="region of interest" description="Disordered" evidence="1">
    <location>
        <begin position="487"/>
        <end position="512"/>
    </location>
</feature>
<dbReference type="HOGENOM" id="CLU_427736_0_0_1"/>